<organism evidence="2 3">
    <name type="scientific">Mucuna pruriens</name>
    <name type="common">Velvet bean</name>
    <name type="synonym">Dolichos pruriens</name>
    <dbReference type="NCBI Taxonomy" id="157652"/>
    <lineage>
        <taxon>Eukaryota</taxon>
        <taxon>Viridiplantae</taxon>
        <taxon>Streptophyta</taxon>
        <taxon>Embryophyta</taxon>
        <taxon>Tracheophyta</taxon>
        <taxon>Spermatophyta</taxon>
        <taxon>Magnoliopsida</taxon>
        <taxon>eudicotyledons</taxon>
        <taxon>Gunneridae</taxon>
        <taxon>Pentapetalae</taxon>
        <taxon>rosids</taxon>
        <taxon>fabids</taxon>
        <taxon>Fabales</taxon>
        <taxon>Fabaceae</taxon>
        <taxon>Papilionoideae</taxon>
        <taxon>50 kb inversion clade</taxon>
        <taxon>NPAAA clade</taxon>
        <taxon>indigoferoid/millettioid clade</taxon>
        <taxon>Phaseoleae</taxon>
        <taxon>Mucuna</taxon>
    </lineage>
</organism>
<dbReference type="Proteomes" id="UP000257109">
    <property type="component" value="Unassembled WGS sequence"/>
</dbReference>
<dbReference type="EMBL" id="QJKJ01009834">
    <property type="protein sequence ID" value="RDX75459.1"/>
    <property type="molecule type" value="Genomic_DNA"/>
</dbReference>
<evidence type="ECO:0000313" key="3">
    <source>
        <dbReference type="Proteomes" id="UP000257109"/>
    </source>
</evidence>
<evidence type="ECO:0000313" key="2">
    <source>
        <dbReference type="EMBL" id="RDX75459.1"/>
    </source>
</evidence>
<keyword evidence="1" id="KW-0732">Signal</keyword>
<feature type="signal peptide" evidence="1">
    <location>
        <begin position="1"/>
        <end position="39"/>
    </location>
</feature>
<gene>
    <name evidence="2" type="ORF">CR513_44649</name>
</gene>
<dbReference type="AlphaFoldDB" id="A0A371FAY9"/>
<sequence length="148" mass="16593">MNINHEAAGLLGSNIISIRIWSLWRLVLSLFLHLPITKAEECQIVSRIFHNSLGLERLNNILRKLLRDQMQSPNVFRLDAISTPSITASKKILILNVDEILCASNSINISILNAAIYYIILPTNKTHSGSIFRSLWEPKSSSTINGSK</sequence>
<proteinExistence type="predicted"/>
<feature type="non-terminal residue" evidence="2">
    <location>
        <position position="1"/>
    </location>
</feature>
<name>A0A371FAY9_MUCPR</name>
<protein>
    <submittedName>
        <fullName evidence="2">Uncharacterized protein</fullName>
    </submittedName>
</protein>
<reference evidence="2" key="1">
    <citation type="submission" date="2018-05" db="EMBL/GenBank/DDBJ databases">
        <title>Draft genome of Mucuna pruriens seed.</title>
        <authorList>
            <person name="Nnadi N.E."/>
            <person name="Vos R."/>
            <person name="Hasami M.H."/>
            <person name="Devisetty U.K."/>
            <person name="Aguiy J.C."/>
        </authorList>
    </citation>
    <scope>NUCLEOTIDE SEQUENCE [LARGE SCALE GENOMIC DNA]</scope>
    <source>
        <strain evidence="2">JCA_2017</strain>
    </source>
</reference>
<keyword evidence="3" id="KW-1185">Reference proteome</keyword>
<evidence type="ECO:0000256" key="1">
    <source>
        <dbReference type="SAM" id="SignalP"/>
    </source>
</evidence>
<feature type="chain" id="PRO_5016621819" evidence="1">
    <location>
        <begin position="40"/>
        <end position="148"/>
    </location>
</feature>
<comment type="caution">
    <text evidence="2">The sequence shown here is derived from an EMBL/GenBank/DDBJ whole genome shotgun (WGS) entry which is preliminary data.</text>
</comment>
<accession>A0A371FAY9</accession>